<feature type="transmembrane region" description="Helical" evidence="6">
    <location>
        <begin position="494"/>
        <end position="515"/>
    </location>
</feature>
<dbReference type="GO" id="GO:0005886">
    <property type="term" value="C:plasma membrane"/>
    <property type="evidence" value="ECO:0007669"/>
    <property type="project" value="TreeGrafter"/>
</dbReference>
<dbReference type="AlphaFoldDB" id="A0AA39V3M3"/>
<feature type="transmembrane region" description="Helical" evidence="6">
    <location>
        <begin position="180"/>
        <end position="200"/>
    </location>
</feature>
<evidence type="ECO:0000256" key="1">
    <source>
        <dbReference type="ARBA" id="ARBA00004141"/>
    </source>
</evidence>
<evidence type="ECO:0000259" key="7">
    <source>
        <dbReference type="PROSITE" id="PS50850"/>
    </source>
</evidence>
<feature type="transmembrane region" description="Helical" evidence="6">
    <location>
        <begin position="156"/>
        <end position="174"/>
    </location>
</feature>
<dbReference type="Gene3D" id="1.20.1720.10">
    <property type="entry name" value="Multidrug resistance protein D"/>
    <property type="match status" value="1"/>
</dbReference>
<gene>
    <name evidence="8" type="ORF">JMJ35_007483</name>
</gene>
<feature type="transmembrane region" description="Helical" evidence="6">
    <location>
        <begin position="250"/>
        <end position="269"/>
    </location>
</feature>
<comment type="caution">
    <text evidence="8">The sequence shown here is derived from an EMBL/GenBank/DDBJ whole genome shotgun (WGS) entry which is preliminary data.</text>
</comment>
<reference evidence="8" key="1">
    <citation type="submission" date="2023-03" db="EMBL/GenBank/DDBJ databases">
        <title>Complete genome of Cladonia borealis.</title>
        <authorList>
            <person name="Park H."/>
        </authorList>
    </citation>
    <scope>NUCLEOTIDE SEQUENCE</scope>
    <source>
        <strain evidence="8">ANT050790</strain>
    </source>
</reference>
<sequence>MQTEVVPEKKMETVVAPEEPEKFKPSRRLIAAFISIAIVNLATALDATIISVALPVITVALKGDAIQAFWAGTSFLLTSMVWQPNFITFSHLWGRRPLILFAITLFTIGSIVCATAKNFTAMLVGRSIQGSGGGGIISITEVIITDMVPLRERGNYFAGISIVWAIGSVAGPIVRGAWRWIFYLNLPIVAIGFAAIIAFLKLDHVPRTLHEKLSQIDYLGSIIFIASSNSFLLAITWGGVMFSWSSWRTLVPLLLGIFGLCLFLLWETFFATKATLLPLRIFANPSTSIAYFLTFIHGIILWAILYYMPLFFEGAQDFTPLHAGLSALPQSLTVVPCAMLVGLIAAKTSHYRWAIWLGYALTTLGTGLLYLLSPSTSIPGWIFLMLVSGIGIGLLFPSMALAIQASAPVKDIAIAAAMFTFFRCLGQTVVVAIGGVVFQNRMEANLAAYPSLAGNATQYSLDVVSLIRTINSLPSHAPETIILKDALSHSIRTIWTVLCGLSGVAGVASMFLRYFDLNQVLVTEQGFEGMGAKKLGVEGGSGRDGKEGVEGEGREFVEKGD</sequence>
<feature type="compositionally biased region" description="Basic and acidic residues" evidence="5">
    <location>
        <begin position="541"/>
        <end position="561"/>
    </location>
</feature>
<dbReference type="Proteomes" id="UP001166286">
    <property type="component" value="Unassembled WGS sequence"/>
</dbReference>
<name>A0AA39V3M3_9LECA</name>
<keyword evidence="2 6" id="KW-0812">Transmembrane</keyword>
<feature type="transmembrane region" description="Helical" evidence="6">
    <location>
        <begin position="328"/>
        <end position="346"/>
    </location>
</feature>
<feature type="transmembrane region" description="Helical" evidence="6">
    <location>
        <begin position="289"/>
        <end position="308"/>
    </location>
</feature>
<evidence type="ECO:0000313" key="8">
    <source>
        <dbReference type="EMBL" id="KAK0510089.1"/>
    </source>
</evidence>
<feature type="transmembrane region" description="Helical" evidence="6">
    <location>
        <begin position="221"/>
        <end position="244"/>
    </location>
</feature>
<feature type="transmembrane region" description="Helical" evidence="6">
    <location>
        <begin position="353"/>
        <end position="372"/>
    </location>
</feature>
<organism evidence="8 9">
    <name type="scientific">Cladonia borealis</name>
    <dbReference type="NCBI Taxonomy" id="184061"/>
    <lineage>
        <taxon>Eukaryota</taxon>
        <taxon>Fungi</taxon>
        <taxon>Dikarya</taxon>
        <taxon>Ascomycota</taxon>
        <taxon>Pezizomycotina</taxon>
        <taxon>Lecanoromycetes</taxon>
        <taxon>OSLEUM clade</taxon>
        <taxon>Lecanoromycetidae</taxon>
        <taxon>Lecanorales</taxon>
        <taxon>Lecanorineae</taxon>
        <taxon>Cladoniaceae</taxon>
        <taxon>Cladonia</taxon>
    </lineage>
</organism>
<dbReference type="GO" id="GO:0022857">
    <property type="term" value="F:transmembrane transporter activity"/>
    <property type="evidence" value="ECO:0007669"/>
    <property type="project" value="InterPro"/>
</dbReference>
<feature type="region of interest" description="Disordered" evidence="5">
    <location>
        <begin position="537"/>
        <end position="561"/>
    </location>
</feature>
<evidence type="ECO:0000313" key="9">
    <source>
        <dbReference type="Proteomes" id="UP001166286"/>
    </source>
</evidence>
<dbReference type="EMBL" id="JAFEKC020000017">
    <property type="protein sequence ID" value="KAK0510089.1"/>
    <property type="molecule type" value="Genomic_DNA"/>
</dbReference>
<proteinExistence type="predicted"/>
<dbReference type="Pfam" id="PF07690">
    <property type="entry name" value="MFS_1"/>
    <property type="match status" value="1"/>
</dbReference>
<evidence type="ECO:0000256" key="2">
    <source>
        <dbReference type="ARBA" id="ARBA00022692"/>
    </source>
</evidence>
<protein>
    <recommendedName>
        <fullName evidence="7">Major facilitator superfamily (MFS) profile domain-containing protein</fullName>
    </recommendedName>
</protein>
<keyword evidence="9" id="KW-1185">Reference proteome</keyword>
<evidence type="ECO:0000256" key="4">
    <source>
        <dbReference type="ARBA" id="ARBA00023136"/>
    </source>
</evidence>
<dbReference type="PANTHER" id="PTHR23501:SF59">
    <property type="entry name" value="MAJOR FACILITATOR SUPERFAMILY (MFS) PROFILE DOMAIN-CONTAINING PROTEIN-RELATED"/>
    <property type="match status" value="1"/>
</dbReference>
<evidence type="ECO:0000256" key="5">
    <source>
        <dbReference type="SAM" id="MobiDB-lite"/>
    </source>
</evidence>
<dbReference type="InterPro" id="IPR020846">
    <property type="entry name" value="MFS_dom"/>
</dbReference>
<feature type="transmembrane region" description="Helical" evidence="6">
    <location>
        <begin position="98"/>
        <end position="117"/>
    </location>
</feature>
<dbReference type="InterPro" id="IPR036259">
    <property type="entry name" value="MFS_trans_sf"/>
</dbReference>
<keyword evidence="4 6" id="KW-0472">Membrane</keyword>
<feature type="transmembrane region" description="Helical" evidence="6">
    <location>
        <begin position="378"/>
        <end position="400"/>
    </location>
</feature>
<keyword evidence="3 6" id="KW-1133">Transmembrane helix</keyword>
<dbReference type="Gene3D" id="1.20.1250.20">
    <property type="entry name" value="MFS general substrate transporter like domains"/>
    <property type="match status" value="1"/>
</dbReference>
<comment type="subcellular location">
    <subcellularLocation>
        <location evidence="1">Membrane</location>
        <topology evidence="1">Multi-pass membrane protein</topology>
    </subcellularLocation>
</comment>
<dbReference type="SUPFAM" id="SSF103473">
    <property type="entry name" value="MFS general substrate transporter"/>
    <property type="match status" value="1"/>
</dbReference>
<evidence type="ECO:0000256" key="3">
    <source>
        <dbReference type="ARBA" id="ARBA00022989"/>
    </source>
</evidence>
<accession>A0AA39V3M3</accession>
<feature type="transmembrane region" description="Helical" evidence="6">
    <location>
        <begin position="412"/>
        <end position="438"/>
    </location>
</feature>
<feature type="transmembrane region" description="Helical" evidence="6">
    <location>
        <begin position="29"/>
        <end position="54"/>
    </location>
</feature>
<dbReference type="InterPro" id="IPR011701">
    <property type="entry name" value="MFS"/>
</dbReference>
<dbReference type="PROSITE" id="PS50850">
    <property type="entry name" value="MFS"/>
    <property type="match status" value="1"/>
</dbReference>
<dbReference type="PANTHER" id="PTHR23501">
    <property type="entry name" value="MAJOR FACILITATOR SUPERFAMILY"/>
    <property type="match status" value="1"/>
</dbReference>
<feature type="domain" description="Major facilitator superfamily (MFS) profile" evidence="7">
    <location>
        <begin position="32"/>
        <end position="480"/>
    </location>
</feature>
<evidence type="ECO:0000256" key="6">
    <source>
        <dbReference type="SAM" id="Phobius"/>
    </source>
</evidence>